<dbReference type="GO" id="GO:0000155">
    <property type="term" value="F:phosphorelay sensor kinase activity"/>
    <property type="evidence" value="ECO:0007669"/>
    <property type="project" value="InterPro"/>
</dbReference>
<comment type="subcellular location">
    <subcellularLocation>
        <location evidence="3">Cytoplasm</location>
    </subcellularLocation>
</comment>
<feature type="transmembrane region" description="Helical" evidence="16">
    <location>
        <begin position="105"/>
        <end position="129"/>
    </location>
</feature>
<proteinExistence type="predicted"/>
<evidence type="ECO:0000256" key="1">
    <source>
        <dbReference type="ARBA" id="ARBA00000085"/>
    </source>
</evidence>
<dbReference type="InterPro" id="IPR003594">
    <property type="entry name" value="HATPase_dom"/>
</dbReference>
<dbReference type="Pfam" id="PF02518">
    <property type="entry name" value="HATPase_c"/>
    <property type="match status" value="1"/>
</dbReference>
<feature type="transmembrane region" description="Helical" evidence="16">
    <location>
        <begin position="136"/>
        <end position="157"/>
    </location>
</feature>
<keyword evidence="16" id="KW-1133">Transmembrane helix</keyword>
<comment type="cofactor">
    <cofactor evidence="2">
        <name>[4Fe-4S] cluster</name>
        <dbReference type="ChEBI" id="CHEBI:49883"/>
    </cofactor>
</comment>
<dbReference type="EC" id="2.7.13.3" evidence="4"/>
<feature type="transmembrane region" description="Helical" evidence="16">
    <location>
        <begin position="76"/>
        <end position="99"/>
    </location>
</feature>
<comment type="function">
    <text evidence="14">Member of the two-component regulatory system NreB/NreC involved in the control of dissimilatory nitrate/nitrite reduction in response to oxygen. NreB functions as a direct oxygen sensor histidine kinase which is autophosphorylated, in the absence of oxygen, probably at the conserved histidine residue, and transfers its phosphate group probably to a conserved aspartate residue of NreC. NreB/NreC activates the expression of the nitrate (narGHJI) and nitrite (nir) reductase operons, as well as the putative nitrate transporter gene narT.</text>
</comment>
<dbReference type="Gene3D" id="1.20.5.1930">
    <property type="match status" value="1"/>
</dbReference>
<dbReference type="GO" id="GO:0046872">
    <property type="term" value="F:metal ion binding"/>
    <property type="evidence" value="ECO:0007669"/>
    <property type="project" value="UniProtKB-KW"/>
</dbReference>
<keyword evidence="9" id="KW-0479">Metal-binding</keyword>
<dbReference type="Proteomes" id="UP000578449">
    <property type="component" value="Unassembled WGS sequence"/>
</dbReference>
<dbReference type="AlphaFoldDB" id="A0A840P5N9"/>
<reference evidence="18 19" key="1">
    <citation type="submission" date="2020-08" db="EMBL/GenBank/DDBJ databases">
        <title>Genomic Encyclopedia of Type Strains, Phase IV (KMG-IV): sequencing the most valuable type-strain genomes for metagenomic binning, comparative biology and taxonomic classification.</title>
        <authorList>
            <person name="Goeker M."/>
        </authorList>
    </citation>
    <scope>NUCLEOTIDE SEQUENCE [LARGE SCALE GENOMIC DNA]</scope>
    <source>
        <strain evidence="18 19">DSM 45615</strain>
    </source>
</reference>
<dbReference type="InterPro" id="IPR004358">
    <property type="entry name" value="Sig_transdc_His_kin-like_C"/>
</dbReference>
<evidence type="ECO:0000256" key="16">
    <source>
        <dbReference type="SAM" id="Phobius"/>
    </source>
</evidence>
<dbReference type="EMBL" id="JACHGN010000004">
    <property type="protein sequence ID" value="MBB5132537.1"/>
    <property type="molecule type" value="Genomic_DNA"/>
</dbReference>
<organism evidence="18 19">
    <name type="scientific">Thermocatellispora tengchongensis</name>
    <dbReference type="NCBI Taxonomy" id="1073253"/>
    <lineage>
        <taxon>Bacteria</taxon>
        <taxon>Bacillati</taxon>
        <taxon>Actinomycetota</taxon>
        <taxon>Actinomycetes</taxon>
        <taxon>Streptosporangiales</taxon>
        <taxon>Streptosporangiaceae</taxon>
        <taxon>Thermocatellispora</taxon>
    </lineage>
</organism>
<dbReference type="SUPFAM" id="SSF55874">
    <property type="entry name" value="ATPase domain of HSP90 chaperone/DNA topoisomerase II/histidine kinase"/>
    <property type="match status" value="1"/>
</dbReference>
<dbReference type="InterPro" id="IPR005467">
    <property type="entry name" value="His_kinase_dom"/>
</dbReference>
<keyword evidence="19" id="KW-1185">Reference proteome</keyword>
<keyword evidence="6" id="KW-0004">4Fe-4S</keyword>
<keyword evidence="7" id="KW-0963">Cytoplasm</keyword>
<keyword evidence="8" id="KW-0808">Transferase</keyword>
<evidence type="ECO:0000256" key="12">
    <source>
        <dbReference type="ARBA" id="ARBA00023012"/>
    </source>
</evidence>
<evidence type="ECO:0000256" key="3">
    <source>
        <dbReference type="ARBA" id="ARBA00004496"/>
    </source>
</evidence>
<evidence type="ECO:0000256" key="8">
    <source>
        <dbReference type="ARBA" id="ARBA00022679"/>
    </source>
</evidence>
<evidence type="ECO:0000259" key="17">
    <source>
        <dbReference type="PROSITE" id="PS50109"/>
    </source>
</evidence>
<feature type="transmembrane region" description="Helical" evidence="16">
    <location>
        <begin position="20"/>
        <end position="39"/>
    </location>
</feature>
<dbReference type="InterPro" id="IPR017205">
    <property type="entry name" value="Sig_transdc_His_kinase_ChrS"/>
</dbReference>
<dbReference type="InterPro" id="IPR050482">
    <property type="entry name" value="Sensor_HK_TwoCompSys"/>
</dbReference>
<dbReference type="InterPro" id="IPR011712">
    <property type="entry name" value="Sig_transdc_His_kin_sub3_dim/P"/>
</dbReference>
<evidence type="ECO:0000313" key="19">
    <source>
        <dbReference type="Proteomes" id="UP000578449"/>
    </source>
</evidence>
<comment type="caution">
    <text evidence="18">The sequence shown here is derived from an EMBL/GenBank/DDBJ whole genome shotgun (WGS) entry which is preliminary data.</text>
</comment>
<dbReference type="PANTHER" id="PTHR24421">
    <property type="entry name" value="NITRATE/NITRITE SENSOR PROTEIN NARX-RELATED"/>
    <property type="match status" value="1"/>
</dbReference>
<name>A0A840P5N9_9ACTN</name>
<dbReference type="InterPro" id="IPR036890">
    <property type="entry name" value="HATPase_C_sf"/>
</dbReference>
<evidence type="ECO:0000313" key="18">
    <source>
        <dbReference type="EMBL" id="MBB5132537.1"/>
    </source>
</evidence>
<dbReference type="CDD" id="cd16917">
    <property type="entry name" value="HATPase_UhpB-NarQ-NarX-like"/>
    <property type="match status" value="1"/>
</dbReference>
<dbReference type="PANTHER" id="PTHR24421:SF62">
    <property type="entry name" value="SENSORY TRANSDUCTION HISTIDINE KINASE"/>
    <property type="match status" value="1"/>
</dbReference>
<feature type="transmembrane region" description="Helical" evidence="16">
    <location>
        <begin position="45"/>
        <end position="64"/>
    </location>
</feature>
<evidence type="ECO:0000256" key="14">
    <source>
        <dbReference type="ARBA" id="ARBA00024827"/>
    </source>
</evidence>
<evidence type="ECO:0000256" key="13">
    <source>
        <dbReference type="ARBA" id="ARBA00023014"/>
    </source>
</evidence>
<accession>A0A840P5N9</accession>
<evidence type="ECO:0000256" key="10">
    <source>
        <dbReference type="ARBA" id="ARBA00022777"/>
    </source>
</evidence>
<dbReference type="GO" id="GO:0051539">
    <property type="term" value="F:4 iron, 4 sulfur cluster binding"/>
    <property type="evidence" value="ECO:0007669"/>
    <property type="project" value="UniProtKB-KW"/>
</dbReference>
<keyword evidence="11" id="KW-0408">Iron</keyword>
<evidence type="ECO:0000256" key="2">
    <source>
        <dbReference type="ARBA" id="ARBA00001966"/>
    </source>
</evidence>
<evidence type="ECO:0000256" key="7">
    <source>
        <dbReference type="ARBA" id="ARBA00022490"/>
    </source>
</evidence>
<comment type="catalytic activity">
    <reaction evidence="1">
        <text>ATP + protein L-histidine = ADP + protein N-phospho-L-histidine.</text>
        <dbReference type="EC" id="2.7.13.3"/>
    </reaction>
</comment>
<keyword evidence="16" id="KW-0472">Membrane</keyword>
<evidence type="ECO:0000256" key="4">
    <source>
        <dbReference type="ARBA" id="ARBA00012438"/>
    </source>
</evidence>
<evidence type="ECO:0000256" key="6">
    <source>
        <dbReference type="ARBA" id="ARBA00022485"/>
    </source>
</evidence>
<evidence type="ECO:0000256" key="5">
    <source>
        <dbReference type="ARBA" id="ARBA00017322"/>
    </source>
</evidence>
<keyword evidence="13" id="KW-0411">Iron-sulfur</keyword>
<gene>
    <name evidence="18" type="ORF">HNP84_002253</name>
</gene>
<keyword evidence="10 18" id="KW-0418">Kinase</keyword>
<dbReference type="PRINTS" id="PR00344">
    <property type="entry name" value="BCTRLSENSOR"/>
</dbReference>
<feature type="domain" description="Histidine kinase" evidence="17">
    <location>
        <begin position="305"/>
        <end position="395"/>
    </location>
</feature>
<dbReference type="RefSeq" id="WP_185049521.1">
    <property type="nucleotide sequence ID" value="NZ_BAABIX010000003.1"/>
</dbReference>
<evidence type="ECO:0000256" key="9">
    <source>
        <dbReference type="ARBA" id="ARBA00022723"/>
    </source>
</evidence>
<dbReference type="PIRSF" id="PIRSF037434">
    <property type="entry name" value="STHK_ChrS"/>
    <property type="match status" value="1"/>
</dbReference>
<keyword evidence="12" id="KW-0902">Two-component regulatory system</keyword>
<dbReference type="GO" id="GO:0016020">
    <property type="term" value="C:membrane"/>
    <property type="evidence" value="ECO:0007669"/>
    <property type="project" value="InterPro"/>
</dbReference>
<dbReference type="PROSITE" id="PS50109">
    <property type="entry name" value="HIS_KIN"/>
    <property type="match status" value="1"/>
</dbReference>
<evidence type="ECO:0000256" key="15">
    <source>
        <dbReference type="ARBA" id="ARBA00030800"/>
    </source>
</evidence>
<evidence type="ECO:0000256" key="11">
    <source>
        <dbReference type="ARBA" id="ARBA00023004"/>
    </source>
</evidence>
<dbReference type="Gene3D" id="3.30.565.10">
    <property type="entry name" value="Histidine kinase-like ATPase, C-terminal domain"/>
    <property type="match status" value="1"/>
</dbReference>
<protein>
    <recommendedName>
        <fullName evidence="5">Oxygen sensor histidine kinase NreB</fullName>
        <ecNumber evidence="4">2.7.13.3</ecNumber>
    </recommendedName>
    <alternativeName>
        <fullName evidence="15">Nitrogen regulation protein B</fullName>
    </alternativeName>
</protein>
<dbReference type="GO" id="GO:0046983">
    <property type="term" value="F:protein dimerization activity"/>
    <property type="evidence" value="ECO:0007669"/>
    <property type="project" value="InterPro"/>
</dbReference>
<sequence>MTWMGPDEEADPGGLRGRWVYLGLGCLLLAAATALAAATGGLTPGASGLVVLSAVWLAPLAWLYPRKRTHLPLVTLHYAGLLALGGALVAGSQAFTAFASLGYPLAIALFPARLRMVAVAATAIVMVVAQGGALDGSLTVVILGVAVPLLVAGWQVAAESERSEKTAGRLRRALAENAGLQERLLTQAREAGVLDERQRLAREIHDTIAQDLVALITQVRAADGVREDAARWRRHMDQVEALAARGLTEARRSVRALRPAPLEESHLPGALAEMAARWAETARVGHTFEVTGTPRALDTATEVTLFRVAQEALANIAKHAGATRAGITLSYLDDVVLLDVRDDGAGFTYPPVKEPAAGYGLETMRERVHAAGGTFTIETAPGQGTAVAAAIPTQPEQR</sequence>
<dbReference type="Pfam" id="PF07730">
    <property type="entry name" value="HisKA_3"/>
    <property type="match status" value="1"/>
</dbReference>
<dbReference type="GO" id="GO:0005737">
    <property type="term" value="C:cytoplasm"/>
    <property type="evidence" value="ECO:0007669"/>
    <property type="project" value="UniProtKB-SubCell"/>
</dbReference>
<keyword evidence="16" id="KW-0812">Transmembrane</keyword>